<dbReference type="OrthoDB" id="3343459at2759"/>
<comment type="caution">
    <text evidence="1">The sequence shown here is derived from an EMBL/GenBank/DDBJ whole genome shotgun (WGS) entry which is preliminary data.</text>
</comment>
<dbReference type="AlphaFoldDB" id="A0A9P4H812"/>
<organism evidence="1 2">
    <name type="scientific">Setomelanomma holmii</name>
    <dbReference type="NCBI Taxonomy" id="210430"/>
    <lineage>
        <taxon>Eukaryota</taxon>
        <taxon>Fungi</taxon>
        <taxon>Dikarya</taxon>
        <taxon>Ascomycota</taxon>
        <taxon>Pezizomycotina</taxon>
        <taxon>Dothideomycetes</taxon>
        <taxon>Pleosporomycetidae</taxon>
        <taxon>Pleosporales</taxon>
        <taxon>Pleosporineae</taxon>
        <taxon>Phaeosphaeriaceae</taxon>
        <taxon>Setomelanomma</taxon>
    </lineage>
</organism>
<keyword evidence="2" id="KW-1185">Reference proteome</keyword>
<dbReference type="EMBL" id="ML978196">
    <property type="protein sequence ID" value="KAF2029828.1"/>
    <property type="molecule type" value="Genomic_DNA"/>
</dbReference>
<reference evidence="1" key="1">
    <citation type="journal article" date="2020" name="Stud. Mycol.">
        <title>101 Dothideomycetes genomes: a test case for predicting lifestyles and emergence of pathogens.</title>
        <authorList>
            <person name="Haridas S."/>
            <person name="Albert R."/>
            <person name="Binder M."/>
            <person name="Bloem J."/>
            <person name="Labutti K."/>
            <person name="Salamov A."/>
            <person name="Andreopoulos B."/>
            <person name="Baker S."/>
            <person name="Barry K."/>
            <person name="Bills G."/>
            <person name="Bluhm B."/>
            <person name="Cannon C."/>
            <person name="Castanera R."/>
            <person name="Culley D."/>
            <person name="Daum C."/>
            <person name="Ezra D."/>
            <person name="Gonzalez J."/>
            <person name="Henrissat B."/>
            <person name="Kuo A."/>
            <person name="Liang C."/>
            <person name="Lipzen A."/>
            <person name="Lutzoni F."/>
            <person name="Magnuson J."/>
            <person name="Mondo S."/>
            <person name="Nolan M."/>
            <person name="Ohm R."/>
            <person name="Pangilinan J."/>
            <person name="Park H.-J."/>
            <person name="Ramirez L."/>
            <person name="Alfaro M."/>
            <person name="Sun H."/>
            <person name="Tritt A."/>
            <person name="Yoshinaga Y."/>
            <person name="Zwiers L.-H."/>
            <person name="Turgeon B."/>
            <person name="Goodwin S."/>
            <person name="Spatafora J."/>
            <person name="Crous P."/>
            <person name="Grigoriev I."/>
        </authorList>
    </citation>
    <scope>NUCLEOTIDE SEQUENCE</scope>
    <source>
        <strain evidence="1">CBS 110217</strain>
    </source>
</reference>
<sequence length="309" mass="33779">MSTYNVVVQENKADRAYLLENKYNLAVAKSIVTGGTTVCNTIYQGGLVGPTINVSWEEVFGVNFVLSIQNPGAKVSVSGIWQPLELGEGYKLDNGGGWVANSGDPNNKSGFLNVLNEYNANVRIVIGTQDQVTGEWSPIFFSESSLVMAGYGAYQPSEEVQLWYGNDQNPGYVIAMQQTPVKTYTYESTDPHYFYYNTVTGVWFDQSTPYSPSDVGKELGDPVTKLIVFAAAVTSLAAFVTDFRAQMNSQGWEVSITAKTPANIEFSVLVSKKNKDDNGSTDPVADMNTSLLGCKKDGTLPKNESWQIR</sequence>
<evidence type="ECO:0000313" key="1">
    <source>
        <dbReference type="EMBL" id="KAF2029828.1"/>
    </source>
</evidence>
<evidence type="ECO:0000313" key="2">
    <source>
        <dbReference type="Proteomes" id="UP000799777"/>
    </source>
</evidence>
<dbReference type="Proteomes" id="UP000799777">
    <property type="component" value="Unassembled WGS sequence"/>
</dbReference>
<gene>
    <name evidence="1" type="ORF">EK21DRAFT_112506</name>
</gene>
<name>A0A9P4H812_9PLEO</name>
<protein>
    <submittedName>
        <fullName evidence="1">Uncharacterized protein</fullName>
    </submittedName>
</protein>
<accession>A0A9P4H812</accession>
<proteinExistence type="predicted"/>